<name>A0A7Z0RTZ4_9GAMM</name>
<gene>
    <name evidence="1" type="ORF">HZS81_04510</name>
</gene>
<dbReference type="AlphaFoldDB" id="A0A7Z0RTZ4"/>
<dbReference type="PANTHER" id="PTHR34290:SF2">
    <property type="entry name" value="OS04G0668800 PROTEIN"/>
    <property type="match status" value="1"/>
</dbReference>
<dbReference type="GO" id="GO:0015035">
    <property type="term" value="F:protein-disulfide reductase activity"/>
    <property type="evidence" value="ECO:0007669"/>
    <property type="project" value="InterPro"/>
</dbReference>
<keyword evidence="2" id="KW-1185">Reference proteome</keyword>
<protein>
    <submittedName>
        <fullName evidence="1">DUF393 domain-containing protein</fullName>
    </submittedName>
</protein>
<comment type="caution">
    <text evidence="1">The sequence shown here is derived from an EMBL/GenBank/DDBJ whole genome shotgun (WGS) entry which is preliminary data.</text>
</comment>
<dbReference type="InterPro" id="IPR007263">
    <property type="entry name" value="DCC1-like"/>
</dbReference>
<dbReference type="EMBL" id="JACCDF010000002">
    <property type="protein sequence ID" value="NYS60022.1"/>
    <property type="molecule type" value="Genomic_DNA"/>
</dbReference>
<dbReference type="Pfam" id="PF04134">
    <property type="entry name" value="DCC1-like"/>
    <property type="match status" value="1"/>
</dbReference>
<evidence type="ECO:0000313" key="1">
    <source>
        <dbReference type="EMBL" id="NYS60022.1"/>
    </source>
</evidence>
<proteinExistence type="predicted"/>
<evidence type="ECO:0000313" key="2">
    <source>
        <dbReference type="Proteomes" id="UP000586119"/>
    </source>
</evidence>
<dbReference type="RefSeq" id="WP_179929347.1">
    <property type="nucleotide sequence ID" value="NZ_JACCDF010000002.1"/>
</dbReference>
<accession>A0A7Z0RTZ4</accession>
<dbReference type="InterPro" id="IPR044691">
    <property type="entry name" value="DCC1_Trx"/>
</dbReference>
<organism evidence="1 2">
    <name type="scientific">Vreelandella salicampi</name>
    <dbReference type="NCBI Taxonomy" id="1449798"/>
    <lineage>
        <taxon>Bacteria</taxon>
        <taxon>Pseudomonadati</taxon>
        <taxon>Pseudomonadota</taxon>
        <taxon>Gammaproteobacteria</taxon>
        <taxon>Oceanospirillales</taxon>
        <taxon>Halomonadaceae</taxon>
        <taxon>Vreelandella</taxon>
    </lineage>
</organism>
<reference evidence="1 2" key="1">
    <citation type="journal article" date="2015" name="Int. J. Syst. Evol. Microbiol.">
        <title>Halomonas salicampi sp. nov., a halotolerant and alkalitolerant bacterium isolated from a saltern soil.</title>
        <authorList>
            <person name="Lee J.C."/>
            <person name="Kim Y.S."/>
            <person name="Yun B.S."/>
            <person name="Whang K.S."/>
        </authorList>
    </citation>
    <scope>NUCLEOTIDE SEQUENCE [LARGE SCALE GENOMIC DNA]</scope>
    <source>
        <strain evidence="1 2">BH103</strain>
    </source>
</reference>
<dbReference type="Proteomes" id="UP000586119">
    <property type="component" value="Unassembled WGS sequence"/>
</dbReference>
<sequence>MSEESRLKVYYDGACPVCQRDRTRYERWAGEAGSSVEWCDLNQYHETLRAKGVDPQAALLSLHVENEQGEIREGIEAYIALMRRVPRLKPLAWLIGLPGLKPLLRFFYDHWVKRRLKREGRLP</sequence>
<dbReference type="PANTHER" id="PTHR34290">
    <property type="entry name" value="SI:CH73-390P7.2"/>
    <property type="match status" value="1"/>
</dbReference>